<sequence length="55" mass="6188">MEVWFGFIPQPDRNGEHVKKLLVLAAAIAGILVYRKAQESEARKTVWSESTDSVD</sequence>
<reference evidence="1" key="1">
    <citation type="submission" date="2024-06" db="EMBL/GenBank/DDBJ databases">
        <title>Genomic Encyclopedia of Type Strains, Phase IV (KMG-IV): sequencing the most valuable type-strain genomes for metagenomic binning, comparative biology and taxonomic classification.</title>
        <authorList>
            <person name="Goeker M."/>
        </authorList>
    </citation>
    <scope>NUCLEOTIDE SEQUENCE</scope>
    <source>
        <strain evidence="1">SJCon</strain>
    </source>
</reference>
<name>A0ACC6TF01_9MICC</name>
<proteinExistence type="predicted"/>
<comment type="caution">
    <text evidence="1">The sequence shown here is derived from an EMBL/GenBank/DDBJ whole genome shotgun (WGS) entry which is preliminary data.</text>
</comment>
<dbReference type="EMBL" id="JBEPNJ010000006">
    <property type="protein sequence ID" value="MET3772276.1"/>
    <property type="molecule type" value="Genomic_DNA"/>
</dbReference>
<evidence type="ECO:0000313" key="2">
    <source>
        <dbReference type="Proteomes" id="UP001549207"/>
    </source>
</evidence>
<accession>A0ACC6TF01</accession>
<evidence type="ECO:0000313" key="1">
    <source>
        <dbReference type="EMBL" id="MET3772276.1"/>
    </source>
</evidence>
<gene>
    <name evidence="1" type="ORF">ABIC98_001921</name>
</gene>
<organism evidence="1 2">
    <name type="scientific">Arthrobacter nitrophenolicus</name>
    <dbReference type="NCBI Taxonomy" id="683150"/>
    <lineage>
        <taxon>Bacteria</taxon>
        <taxon>Bacillati</taxon>
        <taxon>Actinomycetota</taxon>
        <taxon>Actinomycetes</taxon>
        <taxon>Micrococcales</taxon>
        <taxon>Micrococcaceae</taxon>
        <taxon>Arthrobacter</taxon>
    </lineage>
</organism>
<dbReference type="Proteomes" id="UP001549207">
    <property type="component" value="Unassembled WGS sequence"/>
</dbReference>
<protein>
    <submittedName>
        <fullName evidence="1">Uncharacterized protein</fullName>
    </submittedName>
</protein>
<keyword evidence="2" id="KW-1185">Reference proteome</keyword>